<name>A0ABV9HS33_9FLAO</name>
<dbReference type="Pfam" id="PF20041">
    <property type="entry name" value="DUF6443"/>
    <property type="match status" value="1"/>
</dbReference>
<evidence type="ECO:0000259" key="2">
    <source>
        <dbReference type="Pfam" id="PF20041"/>
    </source>
</evidence>
<dbReference type="InterPro" id="IPR045619">
    <property type="entry name" value="DUF6443"/>
</dbReference>
<dbReference type="NCBIfam" id="TIGR03696">
    <property type="entry name" value="Rhs_assc_core"/>
    <property type="match status" value="1"/>
</dbReference>
<dbReference type="Gene3D" id="2.180.10.10">
    <property type="entry name" value="RHS repeat-associated core"/>
    <property type="match status" value="1"/>
</dbReference>
<feature type="region of interest" description="Disordered" evidence="1">
    <location>
        <begin position="1143"/>
        <end position="1173"/>
    </location>
</feature>
<dbReference type="Proteomes" id="UP001596043">
    <property type="component" value="Unassembled WGS sequence"/>
</dbReference>
<dbReference type="InterPro" id="IPR022385">
    <property type="entry name" value="Rhs_assc_core"/>
</dbReference>
<feature type="domain" description="DUF6443" evidence="2">
    <location>
        <begin position="27"/>
        <end position="166"/>
    </location>
</feature>
<accession>A0ABV9HS33</accession>
<organism evidence="3 4">
    <name type="scientific">Dokdonia ponticola</name>
    <dbReference type="NCBI Taxonomy" id="2041041"/>
    <lineage>
        <taxon>Bacteria</taxon>
        <taxon>Pseudomonadati</taxon>
        <taxon>Bacteroidota</taxon>
        <taxon>Flavobacteriia</taxon>
        <taxon>Flavobacteriales</taxon>
        <taxon>Flavobacteriaceae</taxon>
        <taxon>Dokdonia</taxon>
    </lineage>
</organism>
<protein>
    <submittedName>
        <fullName evidence="3">DUF6443 domain-containing protein</fullName>
    </submittedName>
</protein>
<comment type="caution">
    <text evidence="3">The sequence shown here is derived from an EMBL/GenBank/DDBJ whole genome shotgun (WGS) entry which is preliminary data.</text>
</comment>
<dbReference type="EMBL" id="JBHSFV010000001">
    <property type="protein sequence ID" value="MFC4632981.1"/>
    <property type="molecule type" value="Genomic_DNA"/>
</dbReference>
<sequence length="1351" mass="150238">MKKIIITLICMLPVLGIGQTTTENYVKTTAYQVATETPTVSDEQKIENITYFDGLGRPKQSIAVKAGGNKENIVSHTEYDAMGRSPKQYLPYATAPDIPNPLAFTSSQTLKTEIGNFYNTLKYENTQNPYSQTVFEASVLSRAFEQAAPGNSWALSEGHTIKMDYQINLDNEVYYYHVSFSGGNTTLPQLILNGFYQEGELRKNVTKDENWTSTSGNDHTTEEFTNKLGQVVLKRTYNDNLPHDTYYTYDDFGNLTFVLSPEASDQIIDVNNTLVTNYQDILDKLGYQYKYDYRNRLIEKKVPAKGWEYIVYNKLDQPVLTQDARLRENNQWLLTKYDELSRVAYTGIVTSSESRQWQQNTANNLPAYSGNVYEQRSANTQNIAGTLVNYSNQSFPVTNITEVLTVNYYDSYVDHSGITLPSSVYNQNITSATQGLPTVSKVRVLGTNDWITSVTGYDDKARPIFGASINNYLGTTDTSESLLDFTGKVLESRTTHQKNGHQEVVIKDFFSYDHQNRLVTHMQQIDSEPVQLIASNSYDNLGQLESKRVGGQLFESGYTDIVNVTVTDNIIEKTSGDSNYYNAGLSTVGRLEGDGGISFTAETENKRYLVGLNDQSTSSSHSEVDYGFAMFWQNPPRFISQIRENGTLVSLHGATPYTIGDTFEIEREGNVIHFIHNGTEVATHTMAQNYASLVGDISMRDEGAKIGNLNLYATSIDKSLQKVDYEYNVRGWLTDINPLNSFQGGSGITEVDLFNFHINYDSPLEGTAGDVGLAIPLYNGNISQTIWKTANSDSQKRGYGYTYDALNRFKAAYSRKGTTLLTNDNFQVFDVGYDRNGNILNLKRNGTNENDVASRMDDLTYTYDGNQLLDVSDGSLTSIKNQGFYDGNTSGNDYIYDVNGNMTADKNKGITTIDYNHLNLPIFIDILGTDANSTFQKGSISYVYDATGVKQAKIVQDDGQGITITTSYAGGYIYENNDGLEKLKMISHPEGYVEPVHNTSKSVQKFSTTTQTSSFSGYQYAFNYTDHLGNVRLTYADSDGDGAINPNTEIISEKNFYPFGLQQKGYNDVVTSNSNPMAEKFAFGGKEYGEELGLDWYDISARNYDPAIGRWMNLDPLAEKMRRHSPYNFAFNNPIYWQDYDGMSPTGPGDPPKEETHSNGITTSFTYDDKGETKGTDKVMQSVVSSTTLTDDNGQVSQIIEKTVTTTTYVDAEGKIVDAEGNEGSATQTTYASIKTKRDDGKGYDRSDPIMYSTTVDIDESSMVSDEFKETVANVQDFKKSEKISPVQAIGRERENISTIEGVASVGLGVAAMLVPEPTVSKVLGVASIATGVDALVRTTDPEKIKIRISF</sequence>
<gene>
    <name evidence="3" type="ORF">ACFO3O_03635</name>
</gene>
<evidence type="ECO:0000256" key="1">
    <source>
        <dbReference type="SAM" id="MobiDB-lite"/>
    </source>
</evidence>
<proteinExistence type="predicted"/>
<reference evidence="4" key="1">
    <citation type="journal article" date="2019" name="Int. J. Syst. Evol. Microbiol.">
        <title>The Global Catalogue of Microorganisms (GCM) 10K type strain sequencing project: providing services to taxonomists for standard genome sequencing and annotation.</title>
        <authorList>
            <consortium name="The Broad Institute Genomics Platform"/>
            <consortium name="The Broad Institute Genome Sequencing Center for Infectious Disease"/>
            <person name="Wu L."/>
            <person name="Ma J."/>
        </authorList>
    </citation>
    <scope>NUCLEOTIDE SEQUENCE [LARGE SCALE GENOMIC DNA]</scope>
    <source>
        <strain evidence="4">YJ-61-S</strain>
    </source>
</reference>
<evidence type="ECO:0000313" key="3">
    <source>
        <dbReference type="EMBL" id="MFC4632981.1"/>
    </source>
</evidence>
<evidence type="ECO:0000313" key="4">
    <source>
        <dbReference type="Proteomes" id="UP001596043"/>
    </source>
</evidence>
<keyword evidence="4" id="KW-1185">Reference proteome</keyword>
<dbReference type="RefSeq" id="WP_379977140.1">
    <property type="nucleotide sequence ID" value="NZ_JBHSFV010000001.1"/>
</dbReference>